<dbReference type="Gene3D" id="3.30.450.20">
    <property type="entry name" value="PAS domain"/>
    <property type="match status" value="1"/>
</dbReference>
<dbReference type="Pfam" id="PF00512">
    <property type="entry name" value="HisKA"/>
    <property type="match status" value="1"/>
</dbReference>
<dbReference type="InterPro" id="IPR003018">
    <property type="entry name" value="GAF"/>
</dbReference>
<dbReference type="Gene3D" id="3.30.565.10">
    <property type="entry name" value="Histidine kinase-like ATPase, C-terminal domain"/>
    <property type="match status" value="1"/>
</dbReference>
<dbReference type="NCBIfam" id="TIGR00229">
    <property type="entry name" value="sensory_box"/>
    <property type="match status" value="1"/>
</dbReference>
<comment type="catalytic activity">
    <reaction evidence="1">
        <text>ATP + protein L-histidine = ADP + protein N-phospho-L-histidine.</text>
        <dbReference type="EC" id="2.7.13.3"/>
    </reaction>
</comment>
<evidence type="ECO:0000256" key="2">
    <source>
        <dbReference type="ARBA" id="ARBA00006402"/>
    </source>
</evidence>
<gene>
    <name evidence="11" type="ORF">N44_01453</name>
</gene>
<dbReference type="PROSITE" id="PS50113">
    <property type="entry name" value="PAC"/>
    <property type="match status" value="1"/>
</dbReference>
<dbReference type="InterPro" id="IPR000014">
    <property type="entry name" value="PAS"/>
</dbReference>
<evidence type="ECO:0000313" key="12">
    <source>
        <dbReference type="Proteomes" id="UP000030321"/>
    </source>
</evidence>
<dbReference type="Gene3D" id="3.30.450.40">
    <property type="match status" value="2"/>
</dbReference>
<dbReference type="EC" id="2.7.13.3" evidence="3"/>
<dbReference type="Gene3D" id="1.10.287.130">
    <property type="match status" value="1"/>
</dbReference>
<dbReference type="CDD" id="cd00082">
    <property type="entry name" value="HisKA"/>
    <property type="match status" value="1"/>
</dbReference>
<dbReference type="InterPro" id="IPR003661">
    <property type="entry name" value="HisK_dim/P_dom"/>
</dbReference>
<evidence type="ECO:0000256" key="6">
    <source>
        <dbReference type="ARBA" id="ARBA00023012"/>
    </source>
</evidence>
<keyword evidence="5 11" id="KW-0808">Transferase</keyword>
<dbReference type="InterPro" id="IPR036890">
    <property type="entry name" value="HATPase_C_sf"/>
</dbReference>
<dbReference type="EMBL" id="BBPA01000003">
    <property type="protein sequence ID" value="GAL91445.1"/>
    <property type="molecule type" value="Genomic_DNA"/>
</dbReference>
<dbReference type="PANTHER" id="PTHR43547:SF2">
    <property type="entry name" value="HYBRID SIGNAL TRANSDUCTION HISTIDINE KINASE C"/>
    <property type="match status" value="1"/>
</dbReference>
<dbReference type="PANTHER" id="PTHR43547">
    <property type="entry name" value="TWO-COMPONENT HISTIDINE KINASE"/>
    <property type="match status" value="1"/>
</dbReference>
<dbReference type="InterPro" id="IPR005467">
    <property type="entry name" value="His_kinase_dom"/>
</dbReference>
<dbReference type="PRINTS" id="PR00344">
    <property type="entry name" value="BCTRLSENSOR"/>
</dbReference>
<evidence type="ECO:0000259" key="7">
    <source>
        <dbReference type="PROSITE" id="PS50046"/>
    </source>
</evidence>
<dbReference type="InterPro" id="IPR036097">
    <property type="entry name" value="HisK_dim/P_sf"/>
</dbReference>
<evidence type="ECO:0000313" key="11">
    <source>
        <dbReference type="EMBL" id="GAL91445.1"/>
    </source>
</evidence>
<dbReference type="RefSeq" id="WP_045356473.1">
    <property type="nucleotide sequence ID" value="NZ_BBPA01000003.1"/>
</dbReference>
<proteinExistence type="inferred from homology"/>
<evidence type="ECO:0000259" key="9">
    <source>
        <dbReference type="PROSITE" id="PS50112"/>
    </source>
</evidence>
<dbReference type="SMART" id="SM00387">
    <property type="entry name" value="HATPase_c"/>
    <property type="match status" value="1"/>
</dbReference>
<dbReference type="InterPro" id="IPR004358">
    <property type="entry name" value="Sig_transdc_His_kin-like_C"/>
</dbReference>
<keyword evidence="6" id="KW-0902">Two-component regulatory system</keyword>
<dbReference type="SUPFAM" id="SSF47384">
    <property type="entry name" value="Homodimeric domain of signal transducing histidine kinase"/>
    <property type="match status" value="1"/>
</dbReference>
<dbReference type="SUPFAM" id="SSF55785">
    <property type="entry name" value="PYP-like sensor domain (PAS domain)"/>
    <property type="match status" value="1"/>
</dbReference>
<dbReference type="AlphaFoldDB" id="A0A0A1VP35"/>
<dbReference type="InterPro" id="IPR016132">
    <property type="entry name" value="Phyto_chromo_attachment"/>
</dbReference>
<dbReference type="PROSITE" id="PS50109">
    <property type="entry name" value="HIS_KIN"/>
    <property type="match status" value="1"/>
</dbReference>
<dbReference type="PROSITE" id="PS50112">
    <property type="entry name" value="PAS"/>
    <property type="match status" value="1"/>
</dbReference>
<dbReference type="SUPFAM" id="SSF55874">
    <property type="entry name" value="ATPase domain of HSP90 chaperone/DNA topoisomerase II/histidine kinase"/>
    <property type="match status" value="1"/>
</dbReference>
<feature type="domain" description="PAC" evidence="10">
    <location>
        <begin position="96"/>
        <end position="149"/>
    </location>
</feature>
<dbReference type="Proteomes" id="UP000030321">
    <property type="component" value="Unassembled WGS sequence"/>
</dbReference>
<dbReference type="InterPro" id="IPR003594">
    <property type="entry name" value="HATPase_dom"/>
</dbReference>
<dbReference type="InterPro" id="IPR029016">
    <property type="entry name" value="GAF-like_dom_sf"/>
</dbReference>
<protein>
    <recommendedName>
        <fullName evidence="3">histidine kinase</fullName>
        <ecNumber evidence="3">2.7.13.3</ecNumber>
    </recommendedName>
</protein>
<dbReference type="GO" id="GO:0000155">
    <property type="term" value="F:phosphorelay sensor kinase activity"/>
    <property type="evidence" value="ECO:0007669"/>
    <property type="project" value="InterPro"/>
</dbReference>
<evidence type="ECO:0000256" key="4">
    <source>
        <dbReference type="ARBA" id="ARBA00022553"/>
    </source>
</evidence>
<dbReference type="InterPro" id="IPR000700">
    <property type="entry name" value="PAS-assoc_C"/>
</dbReference>
<dbReference type="InterPro" id="IPR013656">
    <property type="entry name" value="PAS_4"/>
</dbReference>
<dbReference type="Pfam" id="PF02518">
    <property type="entry name" value="HATPase_c"/>
    <property type="match status" value="1"/>
</dbReference>
<comment type="caution">
    <text evidence="11">The sequence shown here is derived from an EMBL/GenBank/DDBJ whole genome shotgun (WGS) entry which is preliminary data.</text>
</comment>
<feature type="domain" description="PAS" evidence="9">
    <location>
        <begin position="21"/>
        <end position="95"/>
    </location>
</feature>
<organism evidence="11 12">
    <name type="scientific">Microcystis aeruginosa NIES-44</name>
    <dbReference type="NCBI Taxonomy" id="449439"/>
    <lineage>
        <taxon>Bacteria</taxon>
        <taxon>Bacillati</taxon>
        <taxon>Cyanobacteriota</taxon>
        <taxon>Cyanophyceae</taxon>
        <taxon>Oscillatoriophycideae</taxon>
        <taxon>Chroococcales</taxon>
        <taxon>Microcystaceae</taxon>
        <taxon>Microcystis</taxon>
    </lineage>
</organism>
<dbReference type="SMART" id="SM00388">
    <property type="entry name" value="HisKA"/>
    <property type="match status" value="1"/>
</dbReference>
<keyword evidence="5 11" id="KW-0418">Kinase</keyword>
<dbReference type="SUPFAM" id="SSF55781">
    <property type="entry name" value="GAF domain-like"/>
    <property type="match status" value="2"/>
</dbReference>
<dbReference type="SMART" id="SM00065">
    <property type="entry name" value="GAF"/>
    <property type="match status" value="2"/>
</dbReference>
<dbReference type="Pfam" id="PF08448">
    <property type="entry name" value="PAS_4"/>
    <property type="match status" value="1"/>
</dbReference>
<dbReference type="InterPro" id="IPR035965">
    <property type="entry name" value="PAS-like_dom_sf"/>
</dbReference>
<evidence type="ECO:0000259" key="10">
    <source>
        <dbReference type="PROSITE" id="PS50113"/>
    </source>
</evidence>
<comment type="similarity">
    <text evidence="2">In the N-terminal section; belongs to the phytochrome family.</text>
</comment>
<reference evidence="12" key="1">
    <citation type="journal article" date="2015" name="Genome">
        <title>Whole Genome Sequence of the Non-Microcystin-Producing Microcystis aeruginosa Strain NIES-44.</title>
        <authorList>
            <person name="Okano K."/>
            <person name="Miyata N."/>
            <person name="Ozaki Y."/>
        </authorList>
    </citation>
    <scope>NUCLEOTIDE SEQUENCE [LARGE SCALE GENOMIC DNA]</scope>
    <source>
        <strain evidence="12">NIES-44</strain>
    </source>
</reference>
<dbReference type="Pfam" id="PF01590">
    <property type="entry name" value="GAF"/>
    <property type="match status" value="2"/>
</dbReference>
<feature type="domain" description="Histidine kinase" evidence="8">
    <location>
        <begin position="521"/>
        <end position="742"/>
    </location>
</feature>
<feature type="domain" description="Phytochrome chromophore attachment site" evidence="7">
    <location>
        <begin position="169"/>
        <end position="307"/>
    </location>
</feature>
<keyword evidence="4" id="KW-0597">Phosphoprotein</keyword>
<dbReference type="PROSITE" id="PS50046">
    <property type="entry name" value="PHYTOCHROME_2"/>
    <property type="match status" value="1"/>
</dbReference>
<accession>A0A0A1VP35</accession>
<evidence type="ECO:0000259" key="8">
    <source>
        <dbReference type="PROSITE" id="PS50109"/>
    </source>
</evidence>
<evidence type="ECO:0000256" key="1">
    <source>
        <dbReference type="ARBA" id="ARBA00000085"/>
    </source>
</evidence>
<sequence length="742" mass="85185">MEKQPSEIDTELDTQLQEEDSEQFLRSIFNSVQASIFVVDVLENRDFRYVGANPVHECWTGLRSSDIKGKTPEQILPPDDARSVRQHYSDCVRYGTTISYEQYLPFQNIPYWWLTTLTPLRDNNARIYRLVGTSTNITERKQAEEALRLQAEREQLLGVMQERIRQSLDLDRILQRTVKEVRQFLNCDRVLIYRLFPDHSGMIVVESHTGRINSVLGNRIQDPCFNLSPERLENYRRGRIQVIENVHNSGLDPCYRNLLTSLQVQANLVVPIICDNQLWGLLIAQNCQKTRSWQSQEIDLLKQLAIQVGIAIQQAELHQRVKCLNTALESEVQQRTAELQMSLKYEALIGRITEKIRDSLDENHILQTTTRELVQVLPVERAQIELYDPSRSKATIVHEYTTQELICQGITRQISDFPEIYQPLLHKQILQFVDRLPLGNPQIGRVNRCACPIFDDQGFLGNLWLIRPANHIFNSLETNLIQHIATECAIAIRQARLYESSQAQVRELEKLERLKSEFLKTLSHELRTPITSIRLAVETLESLLEYRGIEIDPEDSIGQLLQILNIESQRQSKLVNDLLTLTYLDAETEPPAIEAIDLLSWLPLLVEPFRTLTRERQQQLILDIDGDIPEINSSLCHIERIIAELLTNASKYTPEQGIIRVNVWRADEQILISVSNSGVEIVPEELSKIFAPFYRIPNQDPWRYSGTGLGLALVGKLIKPLNATIDVTSANAVTTFTLTLPI</sequence>
<evidence type="ECO:0000256" key="3">
    <source>
        <dbReference type="ARBA" id="ARBA00012438"/>
    </source>
</evidence>
<evidence type="ECO:0000256" key="5">
    <source>
        <dbReference type="ARBA" id="ARBA00022777"/>
    </source>
</evidence>
<name>A0A0A1VP35_MICAE</name>